<dbReference type="EMBL" id="MBFT01000446">
    <property type="protein sequence ID" value="PVU91009.1"/>
    <property type="molecule type" value="Genomic_DNA"/>
</dbReference>
<dbReference type="Proteomes" id="UP000245699">
    <property type="component" value="Unassembled WGS sequence"/>
</dbReference>
<feature type="compositionally biased region" description="Basic residues" evidence="1">
    <location>
        <begin position="1"/>
        <end position="13"/>
    </location>
</feature>
<name>A0A2T9YFC9_9FUNG</name>
<proteinExistence type="predicted"/>
<protein>
    <submittedName>
        <fullName evidence="2">Uncharacterized protein</fullName>
    </submittedName>
</protein>
<reference evidence="2 3" key="1">
    <citation type="journal article" date="2018" name="MBio">
        <title>Comparative Genomics Reveals the Core Gene Toolbox for the Fungus-Insect Symbiosis.</title>
        <authorList>
            <person name="Wang Y."/>
            <person name="Stata M."/>
            <person name="Wang W."/>
            <person name="Stajich J.E."/>
            <person name="White M.M."/>
            <person name="Moncalvo J.M."/>
        </authorList>
    </citation>
    <scope>NUCLEOTIDE SEQUENCE [LARGE SCALE GENOMIC DNA]</scope>
    <source>
        <strain evidence="2 3">AUS-77-4</strain>
    </source>
</reference>
<accession>A0A2T9YFC9</accession>
<organism evidence="2 3">
    <name type="scientific">Furculomyces boomerangus</name>
    <dbReference type="NCBI Taxonomy" id="61424"/>
    <lineage>
        <taxon>Eukaryota</taxon>
        <taxon>Fungi</taxon>
        <taxon>Fungi incertae sedis</taxon>
        <taxon>Zoopagomycota</taxon>
        <taxon>Kickxellomycotina</taxon>
        <taxon>Harpellomycetes</taxon>
        <taxon>Harpellales</taxon>
        <taxon>Harpellaceae</taxon>
        <taxon>Furculomyces</taxon>
    </lineage>
</organism>
<dbReference type="AlphaFoldDB" id="A0A2T9YFC9"/>
<feature type="region of interest" description="Disordered" evidence="1">
    <location>
        <begin position="1"/>
        <end position="27"/>
    </location>
</feature>
<sequence>MGKSAKSYRRPTKNQKDLKKSTKVDDSNVLSVNKKKKLDHVAAGNIEKKKKSNQLRTKTRAFMKSQKIDQVSTVEKNISATEKVNEMIDNIFKDENSTSISEKPKNNDYIRFFK</sequence>
<feature type="compositionally biased region" description="Basic and acidic residues" evidence="1">
    <location>
        <begin position="14"/>
        <end position="26"/>
    </location>
</feature>
<gene>
    <name evidence="2" type="ORF">BB559_004348</name>
</gene>
<evidence type="ECO:0000313" key="3">
    <source>
        <dbReference type="Proteomes" id="UP000245699"/>
    </source>
</evidence>
<evidence type="ECO:0000256" key="1">
    <source>
        <dbReference type="SAM" id="MobiDB-lite"/>
    </source>
</evidence>
<comment type="caution">
    <text evidence="2">The sequence shown here is derived from an EMBL/GenBank/DDBJ whole genome shotgun (WGS) entry which is preliminary data.</text>
</comment>
<keyword evidence="3" id="KW-1185">Reference proteome</keyword>
<evidence type="ECO:0000313" key="2">
    <source>
        <dbReference type="EMBL" id="PVU91009.1"/>
    </source>
</evidence>